<feature type="coiled-coil region" evidence="1">
    <location>
        <begin position="370"/>
        <end position="450"/>
    </location>
</feature>
<organism evidence="5 6">
    <name type="scientific">Brachionus plicatilis</name>
    <name type="common">Marine rotifer</name>
    <name type="synonym">Brachionus muelleri</name>
    <dbReference type="NCBI Taxonomy" id="10195"/>
    <lineage>
        <taxon>Eukaryota</taxon>
        <taxon>Metazoa</taxon>
        <taxon>Spiralia</taxon>
        <taxon>Gnathifera</taxon>
        <taxon>Rotifera</taxon>
        <taxon>Eurotatoria</taxon>
        <taxon>Monogononta</taxon>
        <taxon>Pseudotrocha</taxon>
        <taxon>Ploima</taxon>
        <taxon>Brachionidae</taxon>
        <taxon>Brachionus</taxon>
    </lineage>
</organism>
<dbReference type="Proteomes" id="UP000276133">
    <property type="component" value="Unassembled WGS sequence"/>
</dbReference>
<proteinExistence type="predicted"/>
<keyword evidence="1" id="KW-0175">Coiled coil</keyword>
<reference evidence="5 6" key="1">
    <citation type="journal article" date="2018" name="Sci. Rep.">
        <title>Genomic signatures of local adaptation to the degree of environmental predictability in rotifers.</title>
        <authorList>
            <person name="Franch-Gras L."/>
            <person name="Hahn C."/>
            <person name="Garcia-Roger E.M."/>
            <person name="Carmona M.J."/>
            <person name="Serra M."/>
            <person name="Gomez A."/>
        </authorList>
    </citation>
    <scope>NUCLEOTIDE SEQUENCE [LARGE SCALE GENOMIC DNA]</scope>
    <source>
        <strain evidence="5">HYR1</strain>
    </source>
</reference>
<keyword evidence="3" id="KW-1133">Transmembrane helix</keyword>
<feature type="transmembrane region" description="Helical" evidence="3">
    <location>
        <begin position="88"/>
        <end position="110"/>
    </location>
</feature>
<keyword evidence="6" id="KW-1185">Reference proteome</keyword>
<comment type="caution">
    <text evidence="5">The sequence shown here is derived from an EMBL/GenBank/DDBJ whole genome shotgun (WGS) entry which is preliminary data.</text>
</comment>
<dbReference type="OrthoDB" id="3548878at2759"/>
<evidence type="ECO:0000313" key="5">
    <source>
        <dbReference type="EMBL" id="RNA33353.1"/>
    </source>
</evidence>
<evidence type="ECO:0000256" key="1">
    <source>
        <dbReference type="SAM" id="Coils"/>
    </source>
</evidence>
<feature type="chain" id="PRO_5018286302" evidence="4">
    <location>
        <begin position="19"/>
        <end position="598"/>
    </location>
</feature>
<gene>
    <name evidence="5" type="ORF">BpHYR1_046032</name>
</gene>
<accession>A0A3M7SBY3</accession>
<evidence type="ECO:0000256" key="4">
    <source>
        <dbReference type="SAM" id="SignalP"/>
    </source>
</evidence>
<dbReference type="EMBL" id="REGN01001649">
    <property type="protein sequence ID" value="RNA33353.1"/>
    <property type="molecule type" value="Genomic_DNA"/>
</dbReference>
<keyword evidence="3" id="KW-0472">Membrane</keyword>
<feature type="coiled-coil region" evidence="1">
    <location>
        <begin position="171"/>
        <end position="341"/>
    </location>
</feature>
<evidence type="ECO:0000256" key="3">
    <source>
        <dbReference type="SAM" id="Phobius"/>
    </source>
</evidence>
<evidence type="ECO:0000256" key="2">
    <source>
        <dbReference type="SAM" id="MobiDB-lite"/>
    </source>
</evidence>
<feature type="region of interest" description="Disordered" evidence="2">
    <location>
        <begin position="552"/>
        <end position="598"/>
    </location>
</feature>
<evidence type="ECO:0000313" key="6">
    <source>
        <dbReference type="Proteomes" id="UP000276133"/>
    </source>
</evidence>
<keyword evidence="4" id="KW-0732">Signal</keyword>
<dbReference type="AlphaFoldDB" id="A0A3M7SBY3"/>
<feature type="compositionally biased region" description="Polar residues" evidence="2">
    <location>
        <begin position="563"/>
        <end position="585"/>
    </location>
</feature>
<protein>
    <submittedName>
        <fullName evidence="5">Uncharacterized protein</fullName>
    </submittedName>
</protein>
<name>A0A3M7SBY3_BRAPC</name>
<feature type="signal peptide" evidence="4">
    <location>
        <begin position="1"/>
        <end position="18"/>
    </location>
</feature>
<sequence length="598" mass="69270">MNLFYICILAATTLIANATNNPKITSSRVTFVQQVQNPNPHKQVRICADFGQVSHFIRTELEPLFQPVLDLLPQVYQIFLQEQTKFKISMASCLFLSLILLIFLSSWFFVSKSISKKTLDSSIQFQTEIISLNLTLKELSLQNELLLCQATDYNSKFDASQSLLEIKEVQFNELNKKFLNLNNLNQSLQEKIDSMSLNEKKIQLELDGLRQSYESLKNEQTQSKFLTDNLNDQVDKLKILESQLRQELAFKQTNIDKLESVVSSRPNLDCINQQCGKIIIDLKKEIVNLECKMEQYEQLNDSYQSQLDQKDSLIKNLELKMEENERSLRENELQIKLLNDLREKDTKQHIKSLSEMDMELKRKSCQSDKMSHLYEQLRAKQEKVQDLEIQMAKMEKQWNSERQSFEKQVHENWLNGKKVEKELKDAKTELGTLTDRFNNLLTENNQLRQQNKCSYQADNSLNDNKTDHPLQIDTYHQFEQSRPSSATSSSSGINSGIGGPHMPAFYARFPFKHPYTVSSPNPDFSQMPPMPFNYSAYQQIMYKMMMQSRSACSSQQPSPCPNFPTSASYPNSLNDSMQRNGNQVFNDEKSETNEQSNV</sequence>
<keyword evidence="3" id="KW-0812">Transmembrane</keyword>